<proteinExistence type="predicted"/>
<evidence type="ECO:0000313" key="2">
    <source>
        <dbReference type="EMBL" id="TNV85884.1"/>
    </source>
</evidence>
<name>A0A8J8P4W0_HALGN</name>
<keyword evidence="3" id="KW-1185">Reference proteome</keyword>
<dbReference type="AlphaFoldDB" id="A0A8J8P4W0"/>
<dbReference type="EMBL" id="RRYP01001492">
    <property type="protein sequence ID" value="TNV85884.1"/>
    <property type="molecule type" value="Genomic_DNA"/>
</dbReference>
<keyword evidence="1" id="KW-1133">Transmembrane helix</keyword>
<feature type="transmembrane region" description="Helical" evidence="1">
    <location>
        <begin position="68"/>
        <end position="91"/>
    </location>
</feature>
<dbReference type="Proteomes" id="UP000785679">
    <property type="component" value="Unassembled WGS sequence"/>
</dbReference>
<organism evidence="2 3">
    <name type="scientific">Halteria grandinella</name>
    <dbReference type="NCBI Taxonomy" id="5974"/>
    <lineage>
        <taxon>Eukaryota</taxon>
        <taxon>Sar</taxon>
        <taxon>Alveolata</taxon>
        <taxon>Ciliophora</taxon>
        <taxon>Intramacronucleata</taxon>
        <taxon>Spirotrichea</taxon>
        <taxon>Stichotrichia</taxon>
        <taxon>Sporadotrichida</taxon>
        <taxon>Halteriidae</taxon>
        <taxon>Halteria</taxon>
    </lineage>
</organism>
<comment type="caution">
    <text evidence="2">The sequence shown here is derived from an EMBL/GenBank/DDBJ whole genome shotgun (WGS) entry which is preliminary data.</text>
</comment>
<evidence type="ECO:0000313" key="3">
    <source>
        <dbReference type="Proteomes" id="UP000785679"/>
    </source>
</evidence>
<gene>
    <name evidence="2" type="ORF">FGO68_gene11011</name>
</gene>
<evidence type="ECO:0000256" key="1">
    <source>
        <dbReference type="SAM" id="Phobius"/>
    </source>
</evidence>
<accession>A0A8J8P4W0</accession>
<sequence>MTQNSRYHSFKNYFFSAITIQNFTVNIEHFKEAGVPRKTKSYTLGVFFESTVIEAKIKQIENQFYHTYIFLFVVPFLVMVIIFLVCEIIFIMRFTRKIFRTINDLYDKIDMLSKQQRKAFKYIFQKT</sequence>
<protein>
    <submittedName>
        <fullName evidence="2">Uncharacterized protein</fullName>
    </submittedName>
</protein>
<keyword evidence="1" id="KW-0812">Transmembrane</keyword>
<keyword evidence="1" id="KW-0472">Membrane</keyword>
<reference evidence="2" key="1">
    <citation type="submission" date="2019-06" db="EMBL/GenBank/DDBJ databases">
        <authorList>
            <person name="Zheng W."/>
        </authorList>
    </citation>
    <scope>NUCLEOTIDE SEQUENCE</scope>
    <source>
        <strain evidence="2">QDHG01</strain>
    </source>
</reference>